<dbReference type="SUPFAM" id="SSF51197">
    <property type="entry name" value="Clavaminate synthase-like"/>
    <property type="match status" value="1"/>
</dbReference>
<evidence type="ECO:0000256" key="6">
    <source>
        <dbReference type="ARBA" id="ARBA00023002"/>
    </source>
</evidence>
<evidence type="ECO:0000256" key="7">
    <source>
        <dbReference type="ARBA" id="ARBA00023004"/>
    </source>
</evidence>
<dbReference type="OrthoDB" id="412814at2759"/>
<reference evidence="10" key="1">
    <citation type="submission" date="2022-08" db="UniProtKB">
        <authorList>
            <consortium name="EnsemblMetazoa"/>
        </authorList>
    </citation>
    <scope>IDENTIFICATION</scope>
    <source>
        <strain evidence="10">05x7-T-G4-1.051#20</strain>
    </source>
</reference>
<dbReference type="EnsemblMetazoa" id="G12807.3">
    <property type="protein sequence ID" value="G12807.3:cds"/>
    <property type="gene ID" value="G12807"/>
</dbReference>
<evidence type="ECO:0000256" key="4">
    <source>
        <dbReference type="ARBA" id="ARBA00022723"/>
    </source>
</evidence>
<accession>A0A8W8I800</accession>
<dbReference type="GO" id="GO:0051213">
    <property type="term" value="F:dioxygenase activity"/>
    <property type="evidence" value="ECO:0007669"/>
    <property type="project" value="UniProtKB-KW"/>
</dbReference>
<evidence type="ECO:0000256" key="3">
    <source>
        <dbReference type="ARBA" id="ARBA00007879"/>
    </source>
</evidence>
<dbReference type="Proteomes" id="UP000005408">
    <property type="component" value="Unassembled WGS sequence"/>
</dbReference>
<dbReference type="InterPro" id="IPR027450">
    <property type="entry name" value="AlkB-like"/>
</dbReference>
<feature type="domain" description="Fe2OG dioxygenase" evidence="9">
    <location>
        <begin position="86"/>
        <end position="218"/>
    </location>
</feature>
<keyword evidence="8" id="KW-0539">Nucleus</keyword>
<keyword evidence="7" id="KW-0408">Iron</keyword>
<comment type="cofactor">
    <cofactor evidence="1">
        <name>Fe(2+)</name>
        <dbReference type="ChEBI" id="CHEBI:29033"/>
    </cofactor>
</comment>
<organism evidence="10 11">
    <name type="scientific">Magallana gigas</name>
    <name type="common">Pacific oyster</name>
    <name type="synonym">Crassostrea gigas</name>
    <dbReference type="NCBI Taxonomy" id="29159"/>
    <lineage>
        <taxon>Eukaryota</taxon>
        <taxon>Metazoa</taxon>
        <taxon>Spiralia</taxon>
        <taxon>Lophotrochozoa</taxon>
        <taxon>Mollusca</taxon>
        <taxon>Bivalvia</taxon>
        <taxon>Autobranchia</taxon>
        <taxon>Pteriomorphia</taxon>
        <taxon>Ostreida</taxon>
        <taxon>Ostreoidea</taxon>
        <taxon>Ostreidae</taxon>
        <taxon>Magallana</taxon>
    </lineage>
</organism>
<dbReference type="GO" id="GO:0046872">
    <property type="term" value="F:metal ion binding"/>
    <property type="evidence" value="ECO:0007669"/>
    <property type="project" value="UniProtKB-KW"/>
</dbReference>
<evidence type="ECO:0000259" key="9">
    <source>
        <dbReference type="PROSITE" id="PS51471"/>
    </source>
</evidence>
<evidence type="ECO:0000256" key="1">
    <source>
        <dbReference type="ARBA" id="ARBA00001954"/>
    </source>
</evidence>
<dbReference type="Gene3D" id="2.60.120.590">
    <property type="entry name" value="Alpha-ketoglutarate-dependent dioxygenase AlkB-like"/>
    <property type="match status" value="1"/>
</dbReference>
<name>A0A8W8I800_MAGGI</name>
<sequence length="230" mass="26406">MEKFKVEQAPPSIYYIPNFITKDEEQYLLHHVNSAPKPKWTQLSNRRLQNWGGLPHPKGMVAEEIPQWLKVYMEKVAALGFFGDKLPNHVLVNEYLAGQGIMPHEDGPLYYPVVSTISLGSHTLLEFYRPLDSSDQSCDDQQQQTSFEDRFLTSILLEPRSLVFVCEDMYKTYLHGISERTVDKISNSIANIEMCEMAQSVEALTRTTRVSLTIRHVPKVLKAKFLFGKK</sequence>
<protein>
    <recommendedName>
        <fullName evidence="9">Fe2OG dioxygenase domain-containing protein</fullName>
    </recommendedName>
</protein>
<dbReference type="OMA" id="KSPKTKW"/>
<evidence type="ECO:0000313" key="10">
    <source>
        <dbReference type="EnsemblMetazoa" id="G12807.1:cds"/>
    </source>
</evidence>
<dbReference type="AlphaFoldDB" id="A0A8W8I800"/>
<dbReference type="InterPro" id="IPR005123">
    <property type="entry name" value="Oxoglu/Fe-dep_dioxygenase_dom"/>
</dbReference>
<comment type="subcellular location">
    <subcellularLocation>
        <location evidence="2">Nucleus</location>
    </subcellularLocation>
</comment>
<dbReference type="PANTHER" id="PTHR46030:SF1">
    <property type="entry name" value="ALPHA-KETOGLUTARATE-DEPENDENT DIOXYGENASE ALKB HOMOLOG 6"/>
    <property type="match status" value="1"/>
</dbReference>
<comment type="similarity">
    <text evidence="3">Belongs to the alkB family.</text>
</comment>
<evidence type="ECO:0000256" key="5">
    <source>
        <dbReference type="ARBA" id="ARBA00022964"/>
    </source>
</evidence>
<evidence type="ECO:0000256" key="2">
    <source>
        <dbReference type="ARBA" id="ARBA00004123"/>
    </source>
</evidence>
<dbReference type="EnsemblMetazoa" id="G12807.1">
    <property type="protein sequence ID" value="G12807.1:cds"/>
    <property type="gene ID" value="G12807"/>
</dbReference>
<proteinExistence type="inferred from homology"/>
<evidence type="ECO:0000313" key="11">
    <source>
        <dbReference type="Proteomes" id="UP000005408"/>
    </source>
</evidence>
<keyword evidence="6" id="KW-0560">Oxidoreductase</keyword>
<dbReference type="PANTHER" id="PTHR46030">
    <property type="entry name" value="ALPHA-KETOGLUTARATE-DEPENDENT DIOXYGENASE ALKB HOMOLOG 6"/>
    <property type="match status" value="1"/>
</dbReference>
<keyword evidence="4" id="KW-0479">Metal-binding</keyword>
<evidence type="ECO:0000256" key="8">
    <source>
        <dbReference type="ARBA" id="ARBA00023242"/>
    </source>
</evidence>
<dbReference type="PROSITE" id="PS51471">
    <property type="entry name" value="FE2OG_OXY"/>
    <property type="match status" value="1"/>
</dbReference>
<dbReference type="InterPro" id="IPR037151">
    <property type="entry name" value="AlkB-like_sf"/>
</dbReference>
<dbReference type="Pfam" id="PF13532">
    <property type="entry name" value="2OG-FeII_Oxy_2"/>
    <property type="match status" value="1"/>
</dbReference>
<keyword evidence="11" id="KW-1185">Reference proteome</keyword>
<keyword evidence="5" id="KW-0223">Dioxygenase</keyword>
<dbReference type="InterPro" id="IPR032862">
    <property type="entry name" value="ALKBH6"/>
</dbReference>
<dbReference type="GO" id="GO:0005634">
    <property type="term" value="C:nucleus"/>
    <property type="evidence" value="ECO:0007669"/>
    <property type="project" value="UniProtKB-SubCell"/>
</dbReference>
<dbReference type="EnsemblMetazoa" id="G12807.4">
    <property type="protein sequence ID" value="G12807.4:cds"/>
    <property type="gene ID" value="G12807"/>
</dbReference>